<dbReference type="STRING" id="1123291.SAMN04490355_102738"/>
<dbReference type="InterPro" id="IPR024478">
    <property type="entry name" value="HlyB_4HB_MCP"/>
</dbReference>
<evidence type="ECO:0000259" key="6">
    <source>
        <dbReference type="PROSITE" id="PS50111"/>
    </source>
</evidence>
<feature type="coiled-coil region" evidence="4">
    <location>
        <begin position="254"/>
        <end position="281"/>
    </location>
</feature>
<dbReference type="SMART" id="SM00283">
    <property type="entry name" value="MA"/>
    <property type="match status" value="1"/>
</dbReference>
<dbReference type="AlphaFoldDB" id="A0A1I4LUR8"/>
<keyword evidence="5" id="KW-0472">Membrane</keyword>
<accession>A0A1I4LUR8</accession>
<feature type="transmembrane region" description="Helical" evidence="5">
    <location>
        <begin position="13"/>
        <end position="35"/>
    </location>
</feature>
<evidence type="ECO:0000313" key="9">
    <source>
        <dbReference type="Proteomes" id="UP000199520"/>
    </source>
</evidence>
<feature type="transmembrane region" description="Helical" evidence="5">
    <location>
        <begin position="192"/>
        <end position="211"/>
    </location>
</feature>
<dbReference type="InterPro" id="IPR004089">
    <property type="entry name" value="MCPsignal_dom"/>
</dbReference>
<keyword evidence="5" id="KW-1133">Transmembrane helix</keyword>
<protein>
    <submittedName>
        <fullName evidence="8">Methyl-accepting chemotaxis protein</fullName>
    </submittedName>
</protein>
<keyword evidence="4" id="KW-0175">Coiled coil</keyword>
<dbReference type="EMBL" id="FOTS01000027">
    <property type="protein sequence ID" value="SFL94818.1"/>
    <property type="molecule type" value="Genomic_DNA"/>
</dbReference>
<evidence type="ECO:0000313" key="8">
    <source>
        <dbReference type="EMBL" id="SFL94818.1"/>
    </source>
</evidence>
<organism evidence="8 9">
    <name type="scientific">Pelosinus propionicus DSM 13327</name>
    <dbReference type="NCBI Taxonomy" id="1123291"/>
    <lineage>
        <taxon>Bacteria</taxon>
        <taxon>Bacillati</taxon>
        <taxon>Bacillota</taxon>
        <taxon>Negativicutes</taxon>
        <taxon>Selenomonadales</taxon>
        <taxon>Sporomusaceae</taxon>
        <taxon>Pelosinus</taxon>
    </lineage>
</organism>
<sequence length="571" mass="61755">MNFFNNIKVSFKLSILVIIALLFMGAVGYTGYYYLQQSNADMNAMYANQLIPIGLINENRAHINKVNGAVIELMITTDDKKNQELKKTIEGRVDGFNNNFAEIEKVNLDAKAKEKVSGIKTSMQKYREGRNKVMELSMQNRNAEAYALYVASVEPLATDAQDRLIDLSKYCVEMSQKNNADNKEAFERATHIVFGIIFVSFMVLGLSGWYITKIITTPLNAMVLFCKELAAGDFRDKNQNLLRKDEIGQVANALADMRNSLRNLMKRVSESSEQLAASSEELTASADQSALAANQVAVSITDVANGAEEQVHAANNTSAVVQQISASIQQVATNANEVAGQTTQAADKAKEGNKSVDKAVNQMSSIERTVTASAQVVVKLGERSKEIGQIVDTISGIAGQTNLLALNAAIEAARAGEQGRGFAVVAEEVRKLAEQSQDAAKQIATLIGEIQSETDEAVVAMDNGTREVKLGAEVVNESGKAFREIAAMVSNVSDQTREISAAIEQMAIGSHQIVESVKQIDELSKKAAGEAQTVSAATEEQSASMEEIASSSQALAQLAMDLREAVSRFQI</sequence>
<evidence type="ECO:0000259" key="7">
    <source>
        <dbReference type="PROSITE" id="PS50885"/>
    </source>
</evidence>
<dbReference type="PANTHER" id="PTHR32089">
    <property type="entry name" value="METHYL-ACCEPTING CHEMOTAXIS PROTEIN MCPB"/>
    <property type="match status" value="1"/>
</dbReference>
<dbReference type="PANTHER" id="PTHR32089:SF112">
    <property type="entry name" value="LYSOZYME-LIKE PROTEIN-RELATED"/>
    <property type="match status" value="1"/>
</dbReference>
<dbReference type="GO" id="GO:0016020">
    <property type="term" value="C:membrane"/>
    <property type="evidence" value="ECO:0007669"/>
    <property type="project" value="InterPro"/>
</dbReference>
<gene>
    <name evidence="8" type="ORF">SAMN04490355_102738</name>
</gene>
<keyword evidence="5" id="KW-0812">Transmembrane</keyword>
<dbReference type="RefSeq" id="WP_090938814.1">
    <property type="nucleotide sequence ID" value="NZ_FOTS01000027.1"/>
</dbReference>
<dbReference type="InterPro" id="IPR003660">
    <property type="entry name" value="HAMP_dom"/>
</dbReference>
<dbReference type="PROSITE" id="PS50111">
    <property type="entry name" value="CHEMOTAXIS_TRANSDUC_2"/>
    <property type="match status" value="1"/>
</dbReference>
<evidence type="ECO:0000256" key="5">
    <source>
        <dbReference type="SAM" id="Phobius"/>
    </source>
</evidence>
<evidence type="ECO:0000256" key="4">
    <source>
        <dbReference type="SAM" id="Coils"/>
    </source>
</evidence>
<dbReference type="Proteomes" id="UP000199520">
    <property type="component" value="Unassembled WGS sequence"/>
</dbReference>
<dbReference type="OrthoDB" id="1674885at2"/>
<dbReference type="CDD" id="cd11386">
    <property type="entry name" value="MCP_signal"/>
    <property type="match status" value="1"/>
</dbReference>
<keyword evidence="1 3" id="KW-0807">Transducer</keyword>
<name>A0A1I4LUR8_9FIRM</name>
<dbReference type="CDD" id="cd06225">
    <property type="entry name" value="HAMP"/>
    <property type="match status" value="1"/>
</dbReference>
<evidence type="ECO:0000256" key="1">
    <source>
        <dbReference type="ARBA" id="ARBA00023224"/>
    </source>
</evidence>
<dbReference type="Pfam" id="PF00015">
    <property type="entry name" value="MCPsignal"/>
    <property type="match status" value="1"/>
</dbReference>
<feature type="domain" description="HAMP" evidence="7">
    <location>
        <begin position="213"/>
        <end position="266"/>
    </location>
</feature>
<dbReference type="FunFam" id="1.10.287.950:FF:000001">
    <property type="entry name" value="Methyl-accepting chemotaxis sensory transducer"/>
    <property type="match status" value="1"/>
</dbReference>
<evidence type="ECO:0000256" key="3">
    <source>
        <dbReference type="PROSITE-ProRule" id="PRU00284"/>
    </source>
</evidence>
<dbReference type="PRINTS" id="PR00260">
    <property type="entry name" value="CHEMTRNSDUCR"/>
</dbReference>
<dbReference type="InterPro" id="IPR047347">
    <property type="entry name" value="YvaQ-like_sensor"/>
</dbReference>
<reference evidence="9" key="1">
    <citation type="submission" date="2016-10" db="EMBL/GenBank/DDBJ databases">
        <authorList>
            <person name="Varghese N."/>
            <person name="Submissions S."/>
        </authorList>
    </citation>
    <scope>NUCLEOTIDE SEQUENCE [LARGE SCALE GENOMIC DNA]</scope>
    <source>
        <strain evidence="9">DSM 13327</strain>
    </source>
</reference>
<dbReference type="Pfam" id="PF12729">
    <property type="entry name" value="4HB_MCP_1"/>
    <property type="match status" value="1"/>
</dbReference>
<dbReference type="Pfam" id="PF00672">
    <property type="entry name" value="HAMP"/>
    <property type="match status" value="1"/>
</dbReference>
<dbReference type="Gene3D" id="6.10.340.10">
    <property type="match status" value="1"/>
</dbReference>
<dbReference type="InterPro" id="IPR004090">
    <property type="entry name" value="Chemotax_Me-accpt_rcpt"/>
</dbReference>
<keyword evidence="9" id="KW-1185">Reference proteome</keyword>
<dbReference type="Gene3D" id="1.10.287.950">
    <property type="entry name" value="Methyl-accepting chemotaxis protein"/>
    <property type="match status" value="1"/>
</dbReference>
<dbReference type="GO" id="GO:0004888">
    <property type="term" value="F:transmembrane signaling receptor activity"/>
    <property type="evidence" value="ECO:0007669"/>
    <property type="project" value="InterPro"/>
</dbReference>
<feature type="domain" description="Methyl-accepting transducer" evidence="6">
    <location>
        <begin position="285"/>
        <end position="521"/>
    </location>
</feature>
<dbReference type="GO" id="GO:0007165">
    <property type="term" value="P:signal transduction"/>
    <property type="evidence" value="ECO:0007669"/>
    <property type="project" value="UniProtKB-KW"/>
</dbReference>
<dbReference type="CDD" id="cd19411">
    <property type="entry name" value="MCP2201-like_sensor"/>
    <property type="match status" value="1"/>
</dbReference>
<dbReference type="SUPFAM" id="SSF58104">
    <property type="entry name" value="Methyl-accepting chemotaxis protein (MCP) signaling domain"/>
    <property type="match status" value="1"/>
</dbReference>
<proteinExistence type="inferred from homology"/>
<comment type="similarity">
    <text evidence="2">Belongs to the methyl-accepting chemotaxis (MCP) protein family.</text>
</comment>
<dbReference type="PROSITE" id="PS50885">
    <property type="entry name" value="HAMP"/>
    <property type="match status" value="1"/>
</dbReference>
<evidence type="ECO:0000256" key="2">
    <source>
        <dbReference type="ARBA" id="ARBA00029447"/>
    </source>
</evidence>
<dbReference type="GO" id="GO:0006935">
    <property type="term" value="P:chemotaxis"/>
    <property type="evidence" value="ECO:0007669"/>
    <property type="project" value="InterPro"/>
</dbReference>